<evidence type="ECO:0008006" key="3">
    <source>
        <dbReference type="Google" id="ProtNLM"/>
    </source>
</evidence>
<proteinExistence type="predicted"/>
<evidence type="ECO:0000313" key="1">
    <source>
        <dbReference type="EMBL" id="MBW3466899.1"/>
    </source>
</evidence>
<dbReference type="RefSeq" id="WP_219287115.1">
    <property type="nucleotide sequence ID" value="NZ_RPHB01000002.1"/>
</dbReference>
<gene>
    <name evidence="1" type="ORF">EGN73_03620</name>
</gene>
<keyword evidence="2" id="KW-1185">Reference proteome</keyword>
<name>A0A951MAZ1_9BACT</name>
<reference evidence="1 2" key="1">
    <citation type="journal article" date="2020" name="Syst. Appl. Microbiol.">
        <title>Arthrospiribacter ruber gen. nov., sp. nov., a novel bacterium isolated from Arthrospira cultures.</title>
        <authorList>
            <person name="Waleron M."/>
            <person name="Misztak A."/>
            <person name="Waleron M.M."/>
            <person name="Furmaniak M."/>
            <person name="Mrozik A."/>
            <person name="Waleron K."/>
        </authorList>
    </citation>
    <scope>NUCLEOTIDE SEQUENCE [LARGE SCALE GENOMIC DNA]</scope>
    <source>
        <strain evidence="1 2">DPMB0001</strain>
    </source>
</reference>
<dbReference type="AlphaFoldDB" id="A0A951MAZ1"/>
<sequence length="436" mass="49688">MFNKSIHIIPESILGTSKFKKFKGSGVLAKDKISENISFELLCFPTGVLIWFNTSKFKSGDFEWAEFSGELENGQSCKGQIAHDFQSINNDVVALCHTLTIGEIGSIQKVSTKLIGVYIPFSLDCEHEGIKIIIQTTKHSKSTARRTQILTGAILEGNEVVLEGDNIAIDTANDLLRKLCILIRPLICGQAFYRALTINDTQLVYLNKYTSGEFFGGDYKMLERKSDYLKYFNQGLLKLDQLNTFDFESINDIGHTLAIASSTKLIELKLTTLIISLERLGSERLREKTNKENTWEVLCDNLKSLKLELKGISKEHFENNSTAFNESQKSNILDSISKITAWDEIFKRKINNHFLRNNWDVSLDLKELKTIRDELMHSGKLPETISSGQAYDLSKKLELYLFIHVLDILDVEALIHTNWKGWLKFDHKSKYKRGNQ</sequence>
<dbReference type="EMBL" id="RPHB01000002">
    <property type="protein sequence ID" value="MBW3466899.1"/>
    <property type="molecule type" value="Genomic_DNA"/>
</dbReference>
<organism evidence="1 2">
    <name type="scientific">Arthrospiribacter ruber</name>
    <dbReference type="NCBI Taxonomy" id="2487934"/>
    <lineage>
        <taxon>Bacteria</taxon>
        <taxon>Pseudomonadati</taxon>
        <taxon>Bacteroidota</taxon>
        <taxon>Cytophagia</taxon>
        <taxon>Cytophagales</taxon>
        <taxon>Cyclobacteriaceae</taxon>
        <taxon>Arthrospiribacter</taxon>
    </lineage>
</organism>
<dbReference type="Proteomes" id="UP000727490">
    <property type="component" value="Unassembled WGS sequence"/>
</dbReference>
<protein>
    <recommendedName>
        <fullName evidence="3">ApeA N-terminal domain-containing protein</fullName>
    </recommendedName>
</protein>
<accession>A0A951MAZ1</accession>
<evidence type="ECO:0000313" key="2">
    <source>
        <dbReference type="Proteomes" id="UP000727490"/>
    </source>
</evidence>
<comment type="caution">
    <text evidence="1">The sequence shown here is derived from an EMBL/GenBank/DDBJ whole genome shotgun (WGS) entry which is preliminary data.</text>
</comment>